<gene>
    <name evidence="4" type="ORF">BDW02DRAFT_231629</name>
</gene>
<dbReference type="EMBL" id="ML975246">
    <property type="protein sequence ID" value="KAF1839228.1"/>
    <property type="molecule type" value="Genomic_DNA"/>
</dbReference>
<dbReference type="OrthoDB" id="4772757at2759"/>
<organism evidence="4 5">
    <name type="scientific">Decorospora gaudefroyi</name>
    <dbReference type="NCBI Taxonomy" id="184978"/>
    <lineage>
        <taxon>Eukaryota</taxon>
        <taxon>Fungi</taxon>
        <taxon>Dikarya</taxon>
        <taxon>Ascomycota</taxon>
        <taxon>Pezizomycotina</taxon>
        <taxon>Dothideomycetes</taxon>
        <taxon>Pleosporomycetidae</taxon>
        <taxon>Pleosporales</taxon>
        <taxon>Pleosporineae</taxon>
        <taxon>Pleosporaceae</taxon>
        <taxon>Decorospora</taxon>
    </lineage>
</organism>
<reference evidence="4" key="1">
    <citation type="submission" date="2020-01" db="EMBL/GenBank/DDBJ databases">
        <authorList>
            <consortium name="DOE Joint Genome Institute"/>
            <person name="Haridas S."/>
            <person name="Albert R."/>
            <person name="Binder M."/>
            <person name="Bloem J."/>
            <person name="Labutti K."/>
            <person name="Salamov A."/>
            <person name="Andreopoulos B."/>
            <person name="Baker S.E."/>
            <person name="Barry K."/>
            <person name="Bills G."/>
            <person name="Bluhm B.H."/>
            <person name="Cannon C."/>
            <person name="Castanera R."/>
            <person name="Culley D.E."/>
            <person name="Daum C."/>
            <person name="Ezra D."/>
            <person name="Gonzalez J.B."/>
            <person name="Henrissat B."/>
            <person name="Kuo A."/>
            <person name="Liang C."/>
            <person name="Lipzen A."/>
            <person name="Lutzoni F."/>
            <person name="Magnuson J."/>
            <person name="Mondo S."/>
            <person name="Nolan M."/>
            <person name="Ohm R."/>
            <person name="Pangilinan J."/>
            <person name="Park H.-J."/>
            <person name="Ramirez L."/>
            <person name="Alfaro M."/>
            <person name="Sun H."/>
            <person name="Tritt A."/>
            <person name="Yoshinaga Y."/>
            <person name="Zwiers L.-H."/>
            <person name="Turgeon B.G."/>
            <person name="Goodwin S.B."/>
            <person name="Spatafora J.W."/>
            <person name="Crous P.W."/>
            <person name="Grigoriev I.V."/>
        </authorList>
    </citation>
    <scope>NUCLEOTIDE SEQUENCE</scope>
    <source>
        <strain evidence="4">P77</strain>
    </source>
</reference>
<dbReference type="PANTHER" id="PTHR10039">
    <property type="entry name" value="AMELOGENIN"/>
    <property type="match status" value="1"/>
</dbReference>
<sequence length="923" mass="104243">MSSQTETADIAMVDSSLAYPLFDEAIQAIQNTVLEGHRLQFRHDADTSLLLDELRQVSACNGSGDRRIVACSRKFTLFVRAFAPYFDIVSLCVDLRPEWIGWFWGLVRLVFKVSRDHQLFQEKLADMLERVAHIIPPYQQIYEVCKRNSSDSRVKAEEYHLAALMSYVYVDLVQIWLELYLIFCRGPPGTCSRILTLDKTQSALWRPLDSRFSHLETRLAHHRKWLEKETENQIQAYADVAQRRKGYLNFLHRRSEVHSNGHSEQEEHRMSKRLKRVEKVQNWLLGASAVDAGNRSQSQHPKSCVWFLQSTVYCRWKVQPFDRTSANDKDTLENNWQHRVLFVQAKVGFGKTFISYAVTDDLAAEAEDPDLCEEPPATAFFHFNRLCSESSHPENAFRTMACQLLQIHRHDRSTLDAVCLLLRKTSFREHAITDEIMEFLSLLLRQHPTFLVVDGIDECSDIDGFLASLARLCRGSDTRAIVFSRPNLKIPLEYQKWASDAPHILPLTSKHNTAAIGHHVLEDLNRMADQGFFGISMDRRLISQVAQAADGEFLWASMLLKFLQSPVLSSEERVAILQNIQSLTGLESLYLGMLGALARHPQHEKRIITDVFRWLSFPIHRMCSAALRAALSTYSPDVPEGSHATDIIAALPELTCGLIQFTNETISFVHGSIRDYLQSPTSQDSEFSLADESSVHAHLAARCLSYLAHDVPKRPLSGLQPMSPPIVPPSSGASQRTSASVDSGYKSLSSSDGDNHAMPPPHPSPRPNSIRTVPFDTHLPFLRYAALCWPIHLSRALSLSPSPCHHTTTLAYLPALAAFLSSRLALTAWVEASFRYKLPPTLTRLVGPLSDLKGEIPPASVQGKELRLVVGEMRMLSERLVGLKREFEGVLRGNPSLVWQMDERRGGEAYWPVWEDVVRGVGA</sequence>
<dbReference type="Proteomes" id="UP000800040">
    <property type="component" value="Unassembled WGS sequence"/>
</dbReference>
<dbReference type="InterPro" id="IPR056884">
    <property type="entry name" value="NPHP3-like_N"/>
</dbReference>
<dbReference type="Pfam" id="PF24883">
    <property type="entry name" value="NPHP3_N"/>
    <property type="match status" value="1"/>
</dbReference>
<evidence type="ECO:0000256" key="2">
    <source>
        <dbReference type="SAM" id="MobiDB-lite"/>
    </source>
</evidence>
<keyword evidence="5" id="KW-1185">Reference proteome</keyword>
<name>A0A6A5KPT3_9PLEO</name>
<evidence type="ECO:0000259" key="3">
    <source>
        <dbReference type="Pfam" id="PF24883"/>
    </source>
</evidence>
<dbReference type="PANTHER" id="PTHR10039:SF15">
    <property type="entry name" value="NACHT DOMAIN-CONTAINING PROTEIN"/>
    <property type="match status" value="1"/>
</dbReference>
<evidence type="ECO:0000256" key="1">
    <source>
        <dbReference type="ARBA" id="ARBA00022737"/>
    </source>
</evidence>
<proteinExistence type="predicted"/>
<dbReference type="InterPro" id="IPR027417">
    <property type="entry name" value="P-loop_NTPase"/>
</dbReference>
<dbReference type="Gene3D" id="3.40.50.300">
    <property type="entry name" value="P-loop containing nucleotide triphosphate hydrolases"/>
    <property type="match status" value="1"/>
</dbReference>
<keyword evidence="1" id="KW-0677">Repeat</keyword>
<dbReference type="AlphaFoldDB" id="A0A6A5KPT3"/>
<feature type="compositionally biased region" description="Polar residues" evidence="2">
    <location>
        <begin position="731"/>
        <end position="752"/>
    </location>
</feature>
<evidence type="ECO:0000313" key="4">
    <source>
        <dbReference type="EMBL" id="KAF1839228.1"/>
    </source>
</evidence>
<feature type="region of interest" description="Disordered" evidence="2">
    <location>
        <begin position="717"/>
        <end position="770"/>
    </location>
</feature>
<feature type="domain" description="Nephrocystin 3-like N-terminal" evidence="3">
    <location>
        <begin position="303"/>
        <end position="485"/>
    </location>
</feature>
<protein>
    <recommendedName>
        <fullName evidence="3">Nephrocystin 3-like N-terminal domain-containing protein</fullName>
    </recommendedName>
</protein>
<accession>A0A6A5KPT3</accession>
<evidence type="ECO:0000313" key="5">
    <source>
        <dbReference type="Proteomes" id="UP000800040"/>
    </source>
</evidence>